<accession>A0A6P1TN06</accession>
<keyword evidence="4 9" id="KW-0808">Transferase</keyword>
<evidence type="ECO:0000256" key="1">
    <source>
        <dbReference type="ARBA" id="ARBA00006479"/>
    </source>
</evidence>
<keyword evidence="5" id="KW-0547">Nucleotide-binding</keyword>
<dbReference type="SUPFAM" id="SSF53067">
    <property type="entry name" value="Actin-like ATPase domain"/>
    <property type="match status" value="1"/>
</dbReference>
<dbReference type="PROSITE" id="PS01125">
    <property type="entry name" value="ROK"/>
    <property type="match status" value="1"/>
</dbReference>
<reference evidence="9 10" key="1">
    <citation type="submission" date="2020-01" db="EMBL/GenBank/DDBJ databases">
        <title>Genome analysis of Anaerocolumna sp. CBA3638.</title>
        <authorList>
            <person name="Kim J."/>
            <person name="Roh S.W."/>
        </authorList>
    </citation>
    <scope>NUCLEOTIDE SEQUENCE [LARGE SCALE GENOMIC DNA]</scope>
    <source>
        <strain evidence="9 10">CBA3638</strain>
    </source>
</reference>
<organism evidence="9 10">
    <name type="scientific">Anaerocolumna sedimenticola</name>
    <dbReference type="NCBI Taxonomy" id="2696063"/>
    <lineage>
        <taxon>Bacteria</taxon>
        <taxon>Bacillati</taxon>
        <taxon>Bacillota</taxon>
        <taxon>Clostridia</taxon>
        <taxon>Lachnospirales</taxon>
        <taxon>Lachnospiraceae</taxon>
        <taxon>Anaerocolumna</taxon>
    </lineage>
</organism>
<dbReference type="InterPro" id="IPR000600">
    <property type="entry name" value="ROK"/>
</dbReference>
<dbReference type="RefSeq" id="WP_161837552.1">
    <property type="nucleotide sequence ID" value="NZ_CP048000.1"/>
</dbReference>
<name>A0A6P1TN06_9FIRM</name>
<dbReference type="GO" id="GO:0005737">
    <property type="term" value="C:cytoplasm"/>
    <property type="evidence" value="ECO:0007669"/>
    <property type="project" value="InterPro"/>
</dbReference>
<proteinExistence type="inferred from homology"/>
<dbReference type="InterPro" id="IPR043129">
    <property type="entry name" value="ATPase_NBD"/>
</dbReference>
<evidence type="ECO:0000313" key="10">
    <source>
        <dbReference type="Proteomes" id="UP000464314"/>
    </source>
</evidence>
<dbReference type="GO" id="GO:0004340">
    <property type="term" value="F:glucokinase activity"/>
    <property type="evidence" value="ECO:0007669"/>
    <property type="project" value="UniProtKB-EC"/>
</dbReference>
<dbReference type="InterPro" id="IPR004654">
    <property type="entry name" value="ROK_glcA"/>
</dbReference>
<evidence type="ECO:0000313" key="9">
    <source>
        <dbReference type="EMBL" id="QHQ60718.1"/>
    </source>
</evidence>
<dbReference type="InterPro" id="IPR049874">
    <property type="entry name" value="ROK_cs"/>
</dbReference>
<keyword evidence="10" id="KW-1185">Reference proteome</keyword>
<gene>
    <name evidence="9" type="ORF">Ana3638_07970</name>
</gene>
<protein>
    <recommendedName>
        <fullName evidence="3">Glucokinase</fullName>
        <ecNumber evidence="2">2.7.1.2</ecNumber>
    </recommendedName>
    <alternativeName>
        <fullName evidence="8">Glucose kinase</fullName>
    </alternativeName>
</protein>
<dbReference type="NCBIfam" id="TIGR00744">
    <property type="entry name" value="ROK_glcA_fam"/>
    <property type="match status" value="1"/>
</dbReference>
<dbReference type="KEGG" id="anr:Ana3638_07970"/>
<keyword evidence="6 9" id="KW-0418">Kinase</keyword>
<dbReference type="EMBL" id="CP048000">
    <property type="protein sequence ID" value="QHQ60718.1"/>
    <property type="molecule type" value="Genomic_DNA"/>
</dbReference>
<dbReference type="PANTHER" id="PTHR18964">
    <property type="entry name" value="ROK (REPRESSOR, ORF, KINASE) FAMILY"/>
    <property type="match status" value="1"/>
</dbReference>
<dbReference type="GO" id="GO:0006096">
    <property type="term" value="P:glycolytic process"/>
    <property type="evidence" value="ECO:0007669"/>
    <property type="project" value="InterPro"/>
</dbReference>
<dbReference type="AlphaFoldDB" id="A0A6P1TN06"/>
<sequence>MERLCFGIDIGGTSVKLGLFTENGNLLDKWEIPTRREDSGSHILEDVAATVKKKIADDNLVRENIIGIGIGVPGPVTEDGTVINCVNLGWGIFNVSEETEKLTGFKTRVGNDANVAALGEMWQGGGRGYKNLIMVTLGTGVGGGVILNGEILTGSNGAAGEIGHITVNPSEEDKCNCGRPGCLEQFASATGIVKEAKRLLDKSKEPSKLREIQHLSAKAIFDCAKEGDALANELVEELCRYLALALSHIAHVVDPEAFVIGGGVSKAGTMLTDLTKKFYENNVLFALKNKDFKLAELGNDAGIYGSAKLIIGK</sequence>
<dbReference type="GO" id="GO:0005524">
    <property type="term" value="F:ATP binding"/>
    <property type="evidence" value="ECO:0007669"/>
    <property type="project" value="UniProtKB-KW"/>
</dbReference>
<dbReference type="PANTHER" id="PTHR18964:SF149">
    <property type="entry name" value="BIFUNCTIONAL UDP-N-ACETYLGLUCOSAMINE 2-EPIMERASE_N-ACETYLMANNOSAMINE KINASE"/>
    <property type="match status" value="1"/>
</dbReference>
<evidence type="ECO:0000256" key="8">
    <source>
        <dbReference type="ARBA" id="ARBA00032386"/>
    </source>
</evidence>
<evidence type="ECO:0000256" key="3">
    <source>
        <dbReference type="ARBA" id="ARBA00014701"/>
    </source>
</evidence>
<dbReference type="Proteomes" id="UP000464314">
    <property type="component" value="Chromosome"/>
</dbReference>
<evidence type="ECO:0000256" key="4">
    <source>
        <dbReference type="ARBA" id="ARBA00022679"/>
    </source>
</evidence>
<evidence type="ECO:0000256" key="2">
    <source>
        <dbReference type="ARBA" id="ARBA00012323"/>
    </source>
</evidence>
<dbReference type="Gene3D" id="3.30.420.40">
    <property type="match status" value="2"/>
</dbReference>
<evidence type="ECO:0000256" key="5">
    <source>
        <dbReference type="ARBA" id="ARBA00022741"/>
    </source>
</evidence>
<dbReference type="EC" id="2.7.1.2" evidence="2"/>
<evidence type="ECO:0000256" key="7">
    <source>
        <dbReference type="ARBA" id="ARBA00022840"/>
    </source>
</evidence>
<comment type="similarity">
    <text evidence="1">Belongs to the ROK (NagC/XylR) family.</text>
</comment>
<evidence type="ECO:0000256" key="6">
    <source>
        <dbReference type="ARBA" id="ARBA00022777"/>
    </source>
</evidence>
<dbReference type="Pfam" id="PF00480">
    <property type="entry name" value="ROK"/>
    <property type="match status" value="1"/>
</dbReference>
<keyword evidence="7" id="KW-0067">ATP-binding</keyword>